<reference evidence="1 2" key="1">
    <citation type="journal article" date="2021" name="BMC Genomics">
        <title>Datura genome reveals duplications of psychoactive alkaloid biosynthetic genes and high mutation rate following tissue culture.</title>
        <authorList>
            <person name="Rajewski A."/>
            <person name="Carter-House D."/>
            <person name="Stajich J."/>
            <person name="Litt A."/>
        </authorList>
    </citation>
    <scope>NUCLEOTIDE SEQUENCE [LARGE SCALE GENOMIC DNA]</scope>
    <source>
        <strain evidence="1">AR-01</strain>
    </source>
</reference>
<comment type="caution">
    <text evidence="1">The sequence shown here is derived from an EMBL/GenBank/DDBJ whole genome shotgun (WGS) entry which is preliminary data.</text>
</comment>
<accession>A0ABS8VKQ8</accession>
<protein>
    <submittedName>
        <fullName evidence="1">Uncharacterized protein</fullName>
    </submittedName>
</protein>
<organism evidence="1 2">
    <name type="scientific">Datura stramonium</name>
    <name type="common">Jimsonweed</name>
    <name type="synonym">Common thornapple</name>
    <dbReference type="NCBI Taxonomy" id="4076"/>
    <lineage>
        <taxon>Eukaryota</taxon>
        <taxon>Viridiplantae</taxon>
        <taxon>Streptophyta</taxon>
        <taxon>Embryophyta</taxon>
        <taxon>Tracheophyta</taxon>
        <taxon>Spermatophyta</taxon>
        <taxon>Magnoliopsida</taxon>
        <taxon>eudicotyledons</taxon>
        <taxon>Gunneridae</taxon>
        <taxon>Pentapetalae</taxon>
        <taxon>asterids</taxon>
        <taxon>lamiids</taxon>
        <taxon>Solanales</taxon>
        <taxon>Solanaceae</taxon>
        <taxon>Solanoideae</taxon>
        <taxon>Datureae</taxon>
        <taxon>Datura</taxon>
    </lineage>
</organism>
<keyword evidence="2" id="KW-1185">Reference proteome</keyword>
<proteinExistence type="predicted"/>
<dbReference type="Proteomes" id="UP000823775">
    <property type="component" value="Unassembled WGS sequence"/>
</dbReference>
<gene>
    <name evidence="1" type="ORF">HAX54_036372</name>
</gene>
<name>A0ABS8VKQ8_DATST</name>
<evidence type="ECO:0000313" key="1">
    <source>
        <dbReference type="EMBL" id="MCD9646500.1"/>
    </source>
</evidence>
<sequence>MKRRSPCLGLRAYWRVVFQITSLPYPLTEWILFPPLEISSSQNLHHVMNMRHLHMPKEIENALLVTDDQDLYTPLFRNVSVFKRSYELMELILKVYPQRRKRPHFSSTLS</sequence>
<dbReference type="EMBL" id="JACEIK010004817">
    <property type="protein sequence ID" value="MCD9646500.1"/>
    <property type="molecule type" value="Genomic_DNA"/>
</dbReference>
<evidence type="ECO:0000313" key="2">
    <source>
        <dbReference type="Proteomes" id="UP000823775"/>
    </source>
</evidence>